<gene>
    <name evidence="1" type="ORF">AVEN_228091_1</name>
</gene>
<comment type="caution">
    <text evidence="1">The sequence shown here is derived from an EMBL/GenBank/DDBJ whole genome shotgun (WGS) entry which is preliminary data.</text>
</comment>
<sequence length="140" mass="14957">MTNDDKIETARERPKIFISVSDACKVFLKGASLGTCRSRREDDTDKNVRKGVVEGGLLPPLEAGDGVEVTLAVPHLSFGGKSVNRPVSDSAEVDCASNNVSSGVANTSTVDPVPVAEDFNQVKKISMILETIVKVIPFVR</sequence>
<protein>
    <submittedName>
        <fullName evidence="1">Uncharacterized protein</fullName>
    </submittedName>
</protein>
<dbReference type="EMBL" id="BGPR01006192">
    <property type="protein sequence ID" value="GBN16847.1"/>
    <property type="molecule type" value="Genomic_DNA"/>
</dbReference>
<reference evidence="1 2" key="1">
    <citation type="journal article" date="2019" name="Sci. Rep.">
        <title>Orb-weaving spider Araneus ventricosus genome elucidates the spidroin gene catalogue.</title>
        <authorList>
            <person name="Kono N."/>
            <person name="Nakamura H."/>
            <person name="Ohtoshi R."/>
            <person name="Moran D.A.P."/>
            <person name="Shinohara A."/>
            <person name="Yoshida Y."/>
            <person name="Fujiwara M."/>
            <person name="Mori M."/>
            <person name="Tomita M."/>
            <person name="Arakawa K."/>
        </authorList>
    </citation>
    <scope>NUCLEOTIDE SEQUENCE [LARGE SCALE GENOMIC DNA]</scope>
</reference>
<organism evidence="1 2">
    <name type="scientific">Araneus ventricosus</name>
    <name type="common">Orbweaver spider</name>
    <name type="synonym">Epeira ventricosa</name>
    <dbReference type="NCBI Taxonomy" id="182803"/>
    <lineage>
        <taxon>Eukaryota</taxon>
        <taxon>Metazoa</taxon>
        <taxon>Ecdysozoa</taxon>
        <taxon>Arthropoda</taxon>
        <taxon>Chelicerata</taxon>
        <taxon>Arachnida</taxon>
        <taxon>Araneae</taxon>
        <taxon>Araneomorphae</taxon>
        <taxon>Entelegynae</taxon>
        <taxon>Araneoidea</taxon>
        <taxon>Araneidae</taxon>
        <taxon>Araneus</taxon>
    </lineage>
</organism>
<proteinExistence type="predicted"/>
<dbReference type="Proteomes" id="UP000499080">
    <property type="component" value="Unassembled WGS sequence"/>
</dbReference>
<dbReference type="AlphaFoldDB" id="A0A4Y2LTZ6"/>
<evidence type="ECO:0000313" key="1">
    <source>
        <dbReference type="EMBL" id="GBN16847.1"/>
    </source>
</evidence>
<keyword evidence="2" id="KW-1185">Reference proteome</keyword>
<name>A0A4Y2LTZ6_ARAVE</name>
<evidence type="ECO:0000313" key="2">
    <source>
        <dbReference type="Proteomes" id="UP000499080"/>
    </source>
</evidence>
<accession>A0A4Y2LTZ6</accession>